<evidence type="ECO:0000313" key="1">
    <source>
        <dbReference type="EMBL" id="HIQ96951.1"/>
    </source>
</evidence>
<reference evidence="1" key="2">
    <citation type="journal article" date="2021" name="PeerJ">
        <title>Extensive microbial diversity within the chicken gut microbiome revealed by metagenomics and culture.</title>
        <authorList>
            <person name="Gilroy R."/>
            <person name="Ravi A."/>
            <person name="Getino M."/>
            <person name="Pursley I."/>
            <person name="Horton D.L."/>
            <person name="Alikhan N.F."/>
            <person name="Baker D."/>
            <person name="Gharbi K."/>
            <person name="Hall N."/>
            <person name="Watson M."/>
            <person name="Adriaenssens E.M."/>
            <person name="Foster-Nyarko E."/>
            <person name="Jarju S."/>
            <person name="Secka A."/>
            <person name="Antonio M."/>
            <person name="Oren A."/>
            <person name="Chaudhuri R.R."/>
            <person name="La Ragione R."/>
            <person name="Hildebrand F."/>
            <person name="Pallen M.J."/>
        </authorList>
    </citation>
    <scope>NUCLEOTIDE SEQUENCE</scope>
    <source>
        <strain evidence="1">ChiSjej3B21-11622</strain>
    </source>
</reference>
<sequence length="54" mass="6234">MSEPITITPQNPNIPEQDAFILELQRLLACYQLASKEDRQIVWAALNKYVPHII</sequence>
<name>A0A9D1D0X5_9FIRM</name>
<proteinExistence type="predicted"/>
<gene>
    <name evidence="1" type="ORF">IAB26_10345</name>
</gene>
<organism evidence="1 2">
    <name type="scientific">Candidatus Limivivens merdigallinarum</name>
    <dbReference type="NCBI Taxonomy" id="2840859"/>
    <lineage>
        <taxon>Bacteria</taxon>
        <taxon>Bacillati</taxon>
        <taxon>Bacillota</taxon>
        <taxon>Clostridia</taxon>
        <taxon>Lachnospirales</taxon>
        <taxon>Lachnospiraceae</taxon>
        <taxon>Lachnospiraceae incertae sedis</taxon>
        <taxon>Candidatus Limivivens</taxon>
    </lineage>
</organism>
<accession>A0A9D1D0X5</accession>
<evidence type="ECO:0000313" key="2">
    <source>
        <dbReference type="Proteomes" id="UP000886886"/>
    </source>
</evidence>
<reference evidence="1" key="1">
    <citation type="submission" date="2020-10" db="EMBL/GenBank/DDBJ databases">
        <authorList>
            <person name="Gilroy R."/>
        </authorList>
    </citation>
    <scope>NUCLEOTIDE SEQUENCE</scope>
    <source>
        <strain evidence="1">ChiSjej3B21-11622</strain>
    </source>
</reference>
<dbReference type="AlphaFoldDB" id="A0A9D1D0X5"/>
<comment type="caution">
    <text evidence="1">The sequence shown here is derived from an EMBL/GenBank/DDBJ whole genome shotgun (WGS) entry which is preliminary data.</text>
</comment>
<dbReference type="Proteomes" id="UP000886886">
    <property type="component" value="Unassembled WGS sequence"/>
</dbReference>
<protein>
    <submittedName>
        <fullName evidence="1">Uncharacterized protein</fullName>
    </submittedName>
</protein>
<dbReference type="EMBL" id="DVFT01000154">
    <property type="protein sequence ID" value="HIQ96951.1"/>
    <property type="molecule type" value="Genomic_DNA"/>
</dbReference>